<name>A0A1G1WFM2_9BACT</name>
<dbReference type="GO" id="GO:0016857">
    <property type="term" value="F:racemase and epimerase activity, acting on carbohydrates and derivatives"/>
    <property type="evidence" value="ECO:0007669"/>
    <property type="project" value="InterPro"/>
</dbReference>
<accession>A0A1G1WFM2</accession>
<evidence type="ECO:0000256" key="8">
    <source>
        <dbReference type="ARBA" id="ARBA00023211"/>
    </source>
</evidence>
<evidence type="ECO:0000256" key="9">
    <source>
        <dbReference type="ARBA" id="ARBA00023235"/>
    </source>
</evidence>
<proteinExistence type="predicted"/>
<keyword evidence="10" id="KW-0119">Carbohydrate metabolism</keyword>
<evidence type="ECO:0000256" key="5">
    <source>
        <dbReference type="ARBA" id="ARBA00022723"/>
    </source>
</evidence>
<dbReference type="STRING" id="1802596.A2Z11_00825"/>
<comment type="caution">
    <text evidence="11">The sequence shown here is derived from an EMBL/GenBank/DDBJ whole genome shotgun (WGS) entry which is preliminary data.</text>
</comment>
<evidence type="ECO:0008006" key="13">
    <source>
        <dbReference type="Google" id="ProtNLM"/>
    </source>
</evidence>
<protein>
    <recommendedName>
        <fullName evidence="13">Ribulose-phosphate 3-epimerase</fullName>
    </recommendedName>
</protein>
<dbReference type="AlphaFoldDB" id="A0A1G1WFM2"/>
<dbReference type="InterPro" id="IPR000056">
    <property type="entry name" value="Ribul_P_3_epim-like"/>
</dbReference>
<comment type="cofactor">
    <cofactor evidence="2">
        <name>Zn(2+)</name>
        <dbReference type="ChEBI" id="CHEBI:29105"/>
    </cofactor>
</comment>
<organism evidence="11 12">
    <name type="scientific">Candidatus Woykebacteria bacterium RBG_16_43_9</name>
    <dbReference type="NCBI Taxonomy" id="1802596"/>
    <lineage>
        <taxon>Bacteria</taxon>
        <taxon>Candidatus Woykeibacteriota</taxon>
    </lineage>
</organism>
<evidence type="ECO:0000256" key="1">
    <source>
        <dbReference type="ARBA" id="ARBA00001936"/>
    </source>
</evidence>
<keyword evidence="9" id="KW-0413">Isomerase</keyword>
<evidence type="ECO:0000256" key="4">
    <source>
        <dbReference type="ARBA" id="ARBA00011738"/>
    </source>
</evidence>
<dbReference type="Gene3D" id="3.20.20.70">
    <property type="entry name" value="Aldolase class I"/>
    <property type="match status" value="1"/>
</dbReference>
<keyword evidence="8" id="KW-0464">Manganese</keyword>
<reference evidence="11 12" key="1">
    <citation type="journal article" date="2016" name="Nat. Commun.">
        <title>Thousands of microbial genomes shed light on interconnected biogeochemical processes in an aquifer system.</title>
        <authorList>
            <person name="Anantharaman K."/>
            <person name="Brown C.T."/>
            <person name="Hug L.A."/>
            <person name="Sharon I."/>
            <person name="Castelle C.J."/>
            <person name="Probst A.J."/>
            <person name="Thomas B.C."/>
            <person name="Singh A."/>
            <person name="Wilkins M.J."/>
            <person name="Karaoz U."/>
            <person name="Brodie E.L."/>
            <person name="Williams K.H."/>
            <person name="Hubbard S.S."/>
            <person name="Banfield J.F."/>
        </authorList>
    </citation>
    <scope>NUCLEOTIDE SEQUENCE [LARGE SCALE GENOMIC DNA]</scope>
</reference>
<dbReference type="GO" id="GO:0006091">
    <property type="term" value="P:generation of precursor metabolites and energy"/>
    <property type="evidence" value="ECO:0007669"/>
    <property type="project" value="UniProtKB-ARBA"/>
</dbReference>
<evidence type="ECO:0000313" key="11">
    <source>
        <dbReference type="EMBL" id="OGY26512.1"/>
    </source>
</evidence>
<evidence type="ECO:0000256" key="10">
    <source>
        <dbReference type="ARBA" id="ARBA00023277"/>
    </source>
</evidence>
<dbReference type="GO" id="GO:0006163">
    <property type="term" value="P:purine nucleotide metabolic process"/>
    <property type="evidence" value="ECO:0007669"/>
    <property type="project" value="UniProtKB-ARBA"/>
</dbReference>
<keyword evidence="5" id="KW-0479">Metal-binding</keyword>
<sequence>MVEIIPAILSKTPADYHKKFKAVEPYTDWIQVDIVDNKFARNLTVGPKIVGSFRTLKKLEIQLMVDYIEDWIDPFVKIGRKANIQRIIVPYESSRDPIGIINHVRRHGIQIGFSINPDTPVERLQHVIDKADTILLLSVYPGFSAQHFVHGILNKIMQLREIRPDITIEVDGGIEPGTARKCAEVGANILISGSFIFENARIESDTYHEKVRRALTILKEDVEGIAPPI</sequence>
<gene>
    <name evidence="11" type="ORF">A2Z11_00825</name>
</gene>
<keyword evidence="6" id="KW-0862">Zinc</keyword>
<dbReference type="GO" id="GO:0046872">
    <property type="term" value="F:metal ion binding"/>
    <property type="evidence" value="ECO:0007669"/>
    <property type="project" value="UniProtKB-KW"/>
</dbReference>
<dbReference type="SUPFAM" id="SSF51366">
    <property type="entry name" value="Ribulose-phoshate binding barrel"/>
    <property type="match status" value="1"/>
</dbReference>
<evidence type="ECO:0000256" key="2">
    <source>
        <dbReference type="ARBA" id="ARBA00001947"/>
    </source>
</evidence>
<dbReference type="Proteomes" id="UP000176389">
    <property type="component" value="Unassembled WGS sequence"/>
</dbReference>
<dbReference type="InterPro" id="IPR011060">
    <property type="entry name" value="RibuloseP-bd_barrel"/>
</dbReference>
<dbReference type="FunFam" id="3.20.20.70:FF:000191">
    <property type="entry name" value="ribulose-phosphate 3-epimerase isoform X2"/>
    <property type="match status" value="1"/>
</dbReference>
<comment type="cofactor">
    <cofactor evidence="3">
        <name>Fe(2+)</name>
        <dbReference type="ChEBI" id="CHEBI:29033"/>
    </cofactor>
</comment>
<dbReference type="Pfam" id="PF00834">
    <property type="entry name" value="Ribul_P_3_epim"/>
    <property type="match status" value="1"/>
</dbReference>
<dbReference type="EMBL" id="MHCS01000020">
    <property type="protein sequence ID" value="OGY26512.1"/>
    <property type="molecule type" value="Genomic_DNA"/>
</dbReference>
<evidence type="ECO:0000313" key="12">
    <source>
        <dbReference type="Proteomes" id="UP000176389"/>
    </source>
</evidence>
<comment type="cofactor">
    <cofactor evidence="1">
        <name>Mn(2+)</name>
        <dbReference type="ChEBI" id="CHEBI:29035"/>
    </cofactor>
</comment>
<keyword evidence="7" id="KW-0408">Iron</keyword>
<dbReference type="GO" id="GO:0046496">
    <property type="term" value="P:nicotinamide nucleotide metabolic process"/>
    <property type="evidence" value="ECO:0007669"/>
    <property type="project" value="UniProtKB-ARBA"/>
</dbReference>
<dbReference type="GO" id="GO:0005975">
    <property type="term" value="P:carbohydrate metabolic process"/>
    <property type="evidence" value="ECO:0007669"/>
    <property type="project" value="InterPro"/>
</dbReference>
<dbReference type="GO" id="GO:1901135">
    <property type="term" value="P:carbohydrate derivative metabolic process"/>
    <property type="evidence" value="ECO:0007669"/>
    <property type="project" value="UniProtKB-ARBA"/>
</dbReference>
<dbReference type="InterPro" id="IPR013785">
    <property type="entry name" value="Aldolase_TIM"/>
</dbReference>
<dbReference type="CDD" id="cd00429">
    <property type="entry name" value="RPE"/>
    <property type="match status" value="1"/>
</dbReference>
<evidence type="ECO:0000256" key="3">
    <source>
        <dbReference type="ARBA" id="ARBA00001954"/>
    </source>
</evidence>
<dbReference type="PANTHER" id="PTHR11749">
    <property type="entry name" value="RIBULOSE-5-PHOSPHATE-3-EPIMERASE"/>
    <property type="match status" value="1"/>
</dbReference>
<evidence type="ECO:0000256" key="7">
    <source>
        <dbReference type="ARBA" id="ARBA00023004"/>
    </source>
</evidence>
<evidence type="ECO:0000256" key="6">
    <source>
        <dbReference type="ARBA" id="ARBA00022833"/>
    </source>
</evidence>
<comment type="subunit">
    <text evidence="4">Homodimer.</text>
</comment>